<keyword evidence="4" id="KW-0255">Endonuclease</keyword>
<dbReference type="RefSeq" id="WP_259485066.1">
    <property type="nucleotide sequence ID" value="NZ_JANTEZ010000001.1"/>
</dbReference>
<keyword evidence="9" id="KW-1185">Reference proteome</keyword>
<dbReference type="EMBL" id="JANTEZ010000001">
    <property type="protein sequence ID" value="MCS5713536.1"/>
    <property type="molecule type" value="Genomic_DNA"/>
</dbReference>
<evidence type="ECO:0000256" key="3">
    <source>
        <dbReference type="ARBA" id="ARBA00022722"/>
    </source>
</evidence>
<dbReference type="InterPro" id="IPR038570">
    <property type="entry name" value="HicA_sf"/>
</dbReference>
<organism evidence="8 9">
    <name type="scientific">Herbiconiux gentiana</name>
    <dbReference type="NCBI Taxonomy" id="2970912"/>
    <lineage>
        <taxon>Bacteria</taxon>
        <taxon>Bacillati</taxon>
        <taxon>Actinomycetota</taxon>
        <taxon>Actinomycetes</taxon>
        <taxon>Micrococcales</taxon>
        <taxon>Microbacteriaceae</taxon>
        <taxon>Herbiconiux</taxon>
    </lineage>
</organism>
<accession>A0ABT2GFE8</accession>
<evidence type="ECO:0000256" key="5">
    <source>
        <dbReference type="ARBA" id="ARBA00022801"/>
    </source>
</evidence>
<dbReference type="Gene3D" id="3.30.920.30">
    <property type="entry name" value="Hypothetical protein"/>
    <property type="match status" value="1"/>
</dbReference>
<sequence>MPRPQKYRDVIKAVRANGWVLIRQGKGDHEVWGIPGSSSPNDKHTIPHHSEVSARIIGDLIKKLPHTPYIWR</sequence>
<keyword evidence="7" id="KW-0346">Stress response</keyword>
<protein>
    <submittedName>
        <fullName evidence="8">Type II toxin-antitoxin system HicA family toxin</fullName>
    </submittedName>
</protein>
<comment type="similarity">
    <text evidence="1">Belongs to the HicA mRNA interferase family.</text>
</comment>
<dbReference type="InterPro" id="IPR012933">
    <property type="entry name" value="HicA_mRNA_interferase"/>
</dbReference>
<evidence type="ECO:0000256" key="2">
    <source>
        <dbReference type="ARBA" id="ARBA00022649"/>
    </source>
</evidence>
<dbReference type="Proteomes" id="UP001165580">
    <property type="component" value="Unassembled WGS sequence"/>
</dbReference>
<keyword evidence="6" id="KW-0694">RNA-binding</keyword>
<evidence type="ECO:0000313" key="8">
    <source>
        <dbReference type="EMBL" id="MCS5713536.1"/>
    </source>
</evidence>
<keyword evidence="3" id="KW-0540">Nuclease</keyword>
<evidence type="ECO:0000256" key="1">
    <source>
        <dbReference type="ARBA" id="ARBA00006620"/>
    </source>
</evidence>
<dbReference type="SUPFAM" id="SSF54786">
    <property type="entry name" value="YcfA/nrd intein domain"/>
    <property type="match status" value="1"/>
</dbReference>
<comment type="caution">
    <text evidence="8">The sequence shown here is derived from an EMBL/GenBank/DDBJ whole genome shotgun (WGS) entry which is preliminary data.</text>
</comment>
<evidence type="ECO:0000313" key="9">
    <source>
        <dbReference type="Proteomes" id="UP001165580"/>
    </source>
</evidence>
<evidence type="ECO:0000256" key="7">
    <source>
        <dbReference type="ARBA" id="ARBA00023016"/>
    </source>
</evidence>
<gene>
    <name evidence="8" type="ORF">NVV95_03090</name>
</gene>
<evidence type="ECO:0000256" key="4">
    <source>
        <dbReference type="ARBA" id="ARBA00022759"/>
    </source>
</evidence>
<name>A0ABT2GFE8_9MICO</name>
<proteinExistence type="inferred from homology"/>
<keyword evidence="2" id="KW-1277">Toxin-antitoxin system</keyword>
<dbReference type="Pfam" id="PF07927">
    <property type="entry name" value="HicA_toxin"/>
    <property type="match status" value="1"/>
</dbReference>
<reference evidence="8" key="1">
    <citation type="submission" date="2022-08" db="EMBL/GenBank/DDBJ databases">
        <authorList>
            <person name="Deng Y."/>
            <person name="Han X.-F."/>
            <person name="Zhang Y.-Q."/>
        </authorList>
    </citation>
    <scope>NUCLEOTIDE SEQUENCE</scope>
    <source>
        <strain evidence="8">CPCC 205716</strain>
    </source>
</reference>
<keyword evidence="5" id="KW-0378">Hydrolase</keyword>
<evidence type="ECO:0000256" key="6">
    <source>
        <dbReference type="ARBA" id="ARBA00022884"/>
    </source>
</evidence>